<evidence type="ECO:0000256" key="5">
    <source>
        <dbReference type="ARBA" id="ARBA00023242"/>
    </source>
</evidence>
<dbReference type="PROSITE" id="PS51119">
    <property type="entry name" value="TAFH"/>
    <property type="match status" value="1"/>
</dbReference>
<feature type="coiled-coil region" evidence="6">
    <location>
        <begin position="643"/>
        <end position="701"/>
    </location>
</feature>
<dbReference type="Pfam" id="PF07531">
    <property type="entry name" value="TAFH"/>
    <property type="match status" value="1"/>
</dbReference>
<comment type="subcellular location">
    <subcellularLocation>
        <location evidence="1">Nucleus</location>
    </subcellularLocation>
</comment>
<keyword evidence="4" id="KW-0804">Transcription</keyword>
<organism evidence="9 10">
    <name type="scientific">Channa striata</name>
    <name type="common">Snakehead murrel</name>
    <name type="synonym">Ophicephalus striatus</name>
    <dbReference type="NCBI Taxonomy" id="64152"/>
    <lineage>
        <taxon>Eukaryota</taxon>
        <taxon>Metazoa</taxon>
        <taxon>Chordata</taxon>
        <taxon>Craniata</taxon>
        <taxon>Vertebrata</taxon>
        <taxon>Euteleostomi</taxon>
        <taxon>Actinopterygii</taxon>
        <taxon>Neopterygii</taxon>
        <taxon>Teleostei</taxon>
        <taxon>Neoteleostei</taxon>
        <taxon>Acanthomorphata</taxon>
        <taxon>Anabantaria</taxon>
        <taxon>Anabantiformes</taxon>
        <taxon>Channoidei</taxon>
        <taxon>Channidae</taxon>
        <taxon>Channa</taxon>
    </lineage>
</organism>
<dbReference type="GO" id="GO:0003677">
    <property type="term" value="F:DNA binding"/>
    <property type="evidence" value="ECO:0007669"/>
    <property type="project" value="TreeGrafter"/>
</dbReference>
<dbReference type="InterPro" id="IPR007900">
    <property type="entry name" value="TAF4_C"/>
</dbReference>
<gene>
    <name evidence="9" type="ORF">Q5P01_026477</name>
</gene>
<dbReference type="Gene3D" id="1.20.120.1110">
    <property type="entry name" value="TAFH/NHR1 domain"/>
    <property type="match status" value="1"/>
</dbReference>
<accession>A0AA88IZY5</accession>
<evidence type="ECO:0000256" key="4">
    <source>
        <dbReference type="ARBA" id="ARBA00023163"/>
    </source>
</evidence>
<proteinExistence type="inferred from homology"/>
<keyword evidence="10" id="KW-1185">Reference proteome</keyword>
<dbReference type="AlphaFoldDB" id="A0AA88IZY5"/>
<comment type="similarity">
    <text evidence="2">Belongs to the TAF4 family.</text>
</comment>
<dbReference type="GO" id="GO:0006367">
    <property type="term" value="P:transcription initiation at RNA polymerase II promoter"/>
    <property type="evidence" value="ECO:0007669"/>
    <property type="project" value="TreeGrafter"/>
</dbReference>
<dbReference type="GO" id="GO:0006355">
    <property type="term" value="P:regulation of DNA-templated transcription"/>
    <property type="evidence" value="ECO:0007669"/>
    <property type="project" value="UniProtKB-ARBA"/>
</dbReference>
<feature type="compositionally biased region" description="Low complexity" evidence="7">
    <location>
        <begin position="430"/>
        <end position="446"/>
    </location>
</feature>
<evidence type="ECO:0000313" key="9">
    <source>
        <dbReference type="EMBL" id="KAK2816010.1"/>
    </source>
</evidence>
<comment type="caution">
    <text evidence="9">The sequence shown here is derived from an EMBL/GenBank/DDBJ whole genome shotgun (WGS) entry which is preliminary data.</text>
</comment>
<keyword evidence="3" id="KW-0805">Transcription regulation</keyword>
<dbReference type="InterPro" id="IPR045144">
    <property type="entry name" value="TAF4"/>
</dbReference>
<evidence type="ECO:0000259" key="8">
    <source>
        <dbReference type="PROSITE" id="PS51119"/>
    </source>
</evidence>
<protein>
    <recommendedName>
        <fullName evidence="8">TAFH domain-containing protein</fullName>
    </recommendedName>
</protein>
<sequence length="767" mass="83106">MKVNYDAVPSLRRVWPVLDVSTGRRNERKKNAVPPDGRNATSEIEEPGDVRAITMATNKVLIESQKVESGGAAGDGDSSVQVRILKIQANCGPITAVQPPPIVTAGSKSDSIPAPPKFVSVGQGHHPISTTATAPGPQTSSPIMVIAKVATPAGVGNGPAQVAKPSLSQIASINQRPAQGRTVVITVPRTAAPLPVTVAPRLPNATSPQLPANIQIPPGMMLIRSDSGQLMLVSHQALAQAQQGPRVVSSHTPRILAPPISAEAGNKTNEKMTVIRMTAPSSFQPGPVQKTAVVKVIGVTPKPAVLQAVSAVSQQGSQPGIQTTTTESKKELQPTFSQETMESVKKCKNFLVTLIKLASSDSRSANMANNVRGLVKSLLEGKLEAEEFTEQLYQELKSTPQPCLVPFLKKSLPTMRRLTTDPQVFIQQASASTHNSNTASSTSNQSRTETVPSLQTSQQVVQQAQGGTLRRGLTALAQSRNCISKSSGTTPQLRVVQSGKIFTGALSVKQTFTQDPPCSTKFAFKHNSGSYKEDDDINDVASMAGVNLREENARILTTMVGTVVQSCQDQPFLSTNTVLGRILHTGQPLGVTDVGPEVVPLVSHATQEYLRGLLEKLTLMAEHRKAGLKEDLWHAKVSDARSQLRFLEEVESLRKKKKDEEERERLLRLAKSRAHAEDPQHQQLKQRIKELQQLEEAQLQQRDANLTALAAIGPRRKRPVDQTDSKVCLLPRQSVHRVTRVILRDLLVCMEQDRFLRHSLALYKAIL</sequence>
<dbReference type="GO" id="GO:0016251">
    <property type="term" value="F:RNA polymerase II general transcription initiation factor activity"/>
    <property type="evidence" value="ECO:0007669"/>
    <property type="project" value="TreeGrafter"/>
</dbReference>
<dbReference type="PANTHER" id="PTHR15138">
    <property type="entry name" value="TRANSCRIPTION INITIATION FACTOR TFIID SUBUNIT 4"/>
    <property type="match status" value="1"/>
</dbReference>
<dbReference type="InterPro" id="IPR003894">
    <property type="entry name" value="TAFH_NHR1"/>
</dbReference>
<dbReference type="InterPro" id="IPR037249">
    <property type="entry name" value="TAFH/NHR1_dom_sf"/>
</dbReference>
<dbReference type="SUPFAM" id="SSF158553">
    <property type="entry name" value="TAFH domain-like"/>
    <property type="match status" value="1"/>
</dbReference>
<dbReference type="PANTHER" id="PTHR15138:SF22">
    <property type="entry name" value="TAFH DOMAIN-CONTAINING PROTEIN"/>
    <property type="match status" value="1"/>
</dbReference>
<feature type="region of interest" description="Disordered" evidence="7">
    <location>
        <begin position="430"/>
        <end position="457"/>
    </location>
</feature>
<evidence type="ECO:0000256" key="3">
    <source>
        <dbReference type="ARBA" id="ARBA00023015"/>
    </source>
</evidence>
<evidence type="ECO:0000313" key="10">
    <source>
        <dbReference type="Proteomes" id="UP001187415"/>
    </source>
</evidence>
<dbReference type="CDD" id="cd08045">
    <property type="entry name" value="HFD_TAF4"/>
    <property type="match status" value="1"/>
</dbReference>
<dbReference type="GO" id="GO:0005669">
    <property type="term" value="C:transcription factor TFIID complex"/>
    <property type="evidence" value="ECO:0007669"/>
    <property type="project" value="InterPro"/>
</dbReference>
<feature type="region of interest" description="Disordered" evidence="7">
    <location>
        <begin position="25"/>
        <end position="47"/>
    </location>
</feature>
<dbReference type="SMART" id="SM00549">
    <property type="entry name" value="TAFH"/>
    <property type="match status" value="1"/>
</dbReference>
<dbReference type="SUPFAM" id="SSF47113">
    <property type="entry name" value="Histone-fold"/>
    <property type="match status" value="1"/>
</dbReference>
<dbReference type="EMBL" id="JAUPFM010000022">
    <property type="protein sequence ID" value="KAK2816010.1"/>
    <property type="molecule type" value="Genomic_DNA"/>
</dbReference>
<name>A0AA88IZY5_CHASR</name>
<keyword evidence="5" id="KW-0539">Nucleus</keyword>
<dbReference type="Proteomes" id="UP001187415">
    <property type="component" value="Unassembled WGS sequence"/>
</dbReference>
<keyword evidence="6" id="KW-0175">Coiled coil</keyword>
<dbReference type="InterPro" id="IPR009072">
    <property type="entry name" value="Histone-fold"/>
</dbReference>
<reference evidence="9" key="1">
    <citation type="submission" date="2023-07" db="EMBL/GenBank/DDBJ databases">
        <title>Chromosome-level Genome Assembly of Striped Snakehead (Channa striata).</title>
        <authorList>
            <person name="Liu H."/>
        </authorList>
    </citation>
    <scope>NUCLEOTIDE SEQUENCE</scope>
    <source>
        <strain evidence="9">Gz</strain>
        <tissue evidence="9">Muscle</tissue>
    </source>
</reference>
<dbReference type="Gene3D" id="1.10.20.10">
    <property type="entry name" value="Histone, subunit A"/>
    <property type="match status" value="1"/>
</dbReference>
<dbReference type="GO" id="GO:0046982">
    <property type="term" value="F:protein heterodimerization activity"/>
    <property type="evidence" value="ECO:0007669"/>
    <property type="project" value="InterPro"/>
</dbReference>
<evidence type="ECO:0000256" key="6">
    <source>
        <dbReference type="SAM" id="Coils"/>
    </source>
</evidence>
<evidence type="ECO:0000256" key="7">
    <source>
        <dbReference type="SAM" id="MobiDB-lite"/>
    </source>
</evidence>
<evidence type="ECO:0000256" key="2">
    <source>
        <dbReference type="ARBA" id="ARBA00006178"/>
    </source>
</evidence>
<feature type="domain" description="TAFH" evidence="8">
    <location>
        <begin position="341"/>
        <end position="438"/>
    </location>
</feature>
<dbReference type="Pfam" id="PF05236">
    <property type="entry name" value="TAF4"/>
    <property type="match status" value="1"/>
</dbReference>
<evidence type="ECO:0000256" key="1">
    <source>
        <dbReference type="ARBA" id="ARBA00004123"/>
    </source>
</evidence>